<evidence type="ECO:0000313" key="2">
    <source>
        <dbReference type="EMBL" id="KIP96673.1"/>
    </source>
</evidence>
<feature type="transmembrane region" description="Helical" evidence="1">
    <location>
        <begin position="48"/>
        <end position="74"/>
    </location>
</feature>
<comment type="caution">
    <text evidence="2">The sequence shown here is derived from an EMBL/GenBank/DDBJ whole genome shotgun (WGS) entry which is preliminary data.</text>
</comment>
<protein>
    <submittedName>
        <fullName evidence="2">Membrane protein</fullName>
    </submittedName>
</protein>
<dbReference type="InterPro" id="IPR009937">
    <property type="entry name" value="Phage_holin_3_6"/>
</dbReference>
<gene>
    <name evidence="2" type="ORF">RU08_20695</name>
</gene>
<dbReference type="Pfam" id="PF07332">
    <property type="entry name" value="Phage_holin_3_6"/>
    <property type="match status" value="1"/>
</dbReference>
<evidence type="ECO:0000256" key="1">
    <source>
        <dbReference type="SAM" id="Phobius"/>
    </source>
</evidence>
<name>A0A0D0JMQ6_9PSED</name>
<evidence type="ECO:0000313" key="3">
    <source>
        <dbReference type="Proteomes" id="UP000032068"/>
    </source>
</evidence>
<keyword evidence="1" id="KW-1133">Transmembrane helix</keyword>
<dbReference type="RefSeq" id="WP_042555726.1">
    <property type="nucleotide sequence ID" value="NZ_JXQW01000062.1"/>
</dbReference>
<dbReference type="Proteomes" id="UP000032068">
    <property type="component" value="Unassembled WGS sequence"/>
</dbReference>
<feature type="transmembrane region" description="Helical" evidence="1">
    <location>
        <begin position="80"/>
        <end position="102"/>
    </location>
</feature>
<keyword evidence="1" id="KW-0812">Transmembrane</keyword>
<accession>A0A0D0JMQ6</accession>
<dbReference type="AlphaFoldDB" id="A0A0D0JMQ6"/>
<organism evidence="2 3">
    <name type="scientific">Pseudomonas fulva</name>
    <dbReference type="NCBI Taxonomy" id="47880"/>
    <lineage>
        <taxon>Bacteria</taxon>
        <taxon>Pseudomonadati</taxon>
        <taxon>Pseudomonadota</taxon>
        <taxon>Gammaproteobacteria</taxon>
        <taxon>Pseudomonadales</taxon>
        <taxon>Pseudomonadaceae</taxon>
        <taxon>Pseudomonas</taxon>
    </lineage>
</organism>
<dbReference type="EMBL" id="JXQW01000062">
    <property type="protein sequence ID" value="KIP96673.1"/>
    <property type="molecule type" value="Genomic_DNA"/>
</dbReference>
<proteinExistence type="predicted"/>
<keyword evidence="1" id="KW-0472">Membrane</keyword>
<reference evidence="2 3" key="1">
    <citation type="submission" date="2014-12" db="EMBL/GenBank/DDBJ databases">
        <title>16Stimator: statistical estimation of ribosomal gene copy numbers from draft genome assemblies.</title>
        <authorList>
            <person name="Perisin M.A."/>
            <person name="Vetter M."/>
            <person name="Gilbert J.A."/>
            <person name="Bergelson J."/>
        </authorList>
    </citation>
    <scope>NUCLEOTIDE SEQUENCE [LARGE SCALE GENOMIC DNA]</scope>
    <source>
        <strain evidence="2 3">MEJ086</strain>
    </source>
</reference>
<dbReference type="OrthoDB" id="6920233at2"/>
<sequence length="128" mass="13877">MDDSQTAAPPSRGPSPRRLAGALLGLIHGHVALFSEEFKEQQARTVTLLILTGLCILFGLLLIVGLSAALLIAFWESHRILVISLLCLFYTLGLLACAASLVQRMRNAPAPFSASLEELARDREQLLP</sequence>